<dbReference type="InterPro" id="IPR007833">
    <property type="entry name" value="Capsule_polysaccharide_synth"/>
</dbReference>
<comment type="caution">
    <text evidence="1">The sequence shown here is derived from an EMBL/GenBank/DDBJ whole genome shotgun (WGS) entry which is preliminary data.</text>
</comment>
<keyword evidence="2" id="KW-1185">Reference proteome</keyword>
<accession>A0A0P6WZQ8</accession>
<name>A0A0P6WZQ8_9CHLR</name>
<dbReference type="OrthoDB" id="144214at2"/>
<dbReference type="Gene3D" id="3.40.50.2000">
    <property type="entry name" value="Glycogen Phosphorylase B"/>
    <property type="match status" value="1"/>
</dbReference>
<dbReference type="Proteomes" id="UP000050514">
    <property type="component" value="Unassembled WGS sequence"/>
</dbReference>
<gene>
    <name evidence="1" type="ORF">AC812_15985</name>
</gene>
<dbReference type="STRING" id="360411.AC812_15985"/>
<evidence type="ECO:0000313" key="1">
    <source>
        <dbReference type="EMBL" id="KPL72333.1"/>
    </source>
</evidence>
<reference evidence="1 2" key="1">
    <citation type="submission" date="2015-07" db="EMBL/GenBank/DDBJ databases">
        <title>Draft genome of Bellilinea caldifistulae DSM 17877.</title>
        <authorList>
            <person name="Hemp J."/>
            <person name="Ward L.M."/>
            <person name="Pace L.A."/>
            <person name="Fischer W.W."/>
        </authorList>
    </citation>
    <scope>NUCLEOTIDE SEQUENCE [LARGE SCALE GENOMIC DNA]</scope>
    <source>
        <strain evidence="1 2">GOMI-1</strain>
    </source>
</reference>
<dbReference type="AlphaFoldDB" id="A0A0P6WZQ8"/>
<evidence type="ECO:0008006" key="3">
    <source>
        <dbReference type="Google" id="ProtNLM"/>
    </source>
</evidence>
<dbReference type="SUPFAM" id="SSF53756">
    <property type="entry name" value="UDP-Glycosyltransferase/glycogen phosphorylase"/>
    <property type="match status" value="1"/>
</dbReference>
<organism evidence="1 2">
    <name type="scientific">Bellilinea caldifistulae</name>
    <dbReference type="NCBI Taxonomy" id="360411"/>
    <lineage>
        <taxon>Bacteria</taxon>
        <taxon>Bacillati</taxon>
        <taxon>Chloroflexota</taxon>
        <taxon>Anaerolineae</taxon>
        <taxon>Anaerolineales</taxon>
        <taxon>Anaerolineaceae</taxon>
        <taxon>Bellilinea</taxon>
    </lineage>
</organism>
<evidence type="ECO:0000313" key="2">
    <source>
        <dbReference type="Proteomes" id="UP000050514"/>
    </source>
</evidence>
<protein>
    <recommendedName>
        <fullName evidence="3">Capsule biosynthesis protein</fullName>
    </recommendedName>
</protein>
<dbReference type="RefSeq" id="WP_061913456.1">
    <property type="nucleotide sequence ID" value="NZ_DF967971.1"/>
</dbReference>
<proteinExistence type="predicted"/>
<dbReference type="Pfam" id="PF05159">
    <property type="entry name" value="Capsule_synth"/>
    <property type="match status" value="1"/>
</dbReference>
<dbReference type="GO" id="GO:0015774">
    <property type="term" value="P:polysaccharide transport"/>
    <property type="evidence" value="ECO:0007669"/>
    <property type="project" value="InterPro"/>
</dbReference>
<dbReference type="EMBL" id="LGHJ01000024">
    <property type="protein sequence ID" value="KPL72333.1"/>
    <property type="molecule type" value="Genomic_DNA"/>
</dbReference>
<sequence length="538" mass="61201">MNWTVERIRKGVQRRWLQAQNNRRLADLAAQIERNAPPVVDSRPVVMFNASSRLAWMSLNAAFTLLSGWGLRLAGVPVVHFVCRAGMTRCQLGSALTPFDQPPPCAACVRQSGHLYRNGKVRWFEYQPVEEVERATAGLPLTDLMGFGWQGLPLGELVLPSLRWALRRHDLEDDEPTRFLLRQFLLSAARVAVEFSRFVEEVQPRAVVVFNGVSYPEAVARQIGQKHGLPVITHEVGLQPFSAFFSHGHATAYPIDVPSNFELNPDREARLNAYLEKRFQGQFSMAGIRFWQDMRHLDEGLLQKAAAFRQIVPVFTNVIFDTSQIHANILFRDMFAWLDEVLEIIRAHPETLFVVRAHPDEDRPGKQARQSVTGWAAQKRLTDLPNVVFIPPAEYLSSYELIQRSKFVMVYNSTIGLEASILGSAVLCGGQARYTRLPTVFLPQSAEDFRRMAEAFLRAERVSPPPEFQRNARRFLYYQLFRASLPFDAFLEEDLTPGFVRLKKNLGWQDFLPESSPTLAVINRGVLQGEPFLLPEED</sequence>
<dbReference type="GO" id="GO:0000271">
    <property type="term" value="P:polysaccharide biosynthetic process"/>
    <property type="evidence" value="ECO:0007669"/>
    <property type="project" value="InterPro"/>
</dbReference>